<dbReference type="Gene3D" id="3.30.930.10">
    <property type="entry name" value="Bira Bifunctional Protein, Domain 2"/>
    <property type="match status" value="1"/>
</dbReference>
<dbReference type="CDD" id="cd00673">
    <property type="entry name" value="AlaRS_core"/>
    <property type="match status" value="1"/>
</dbReference>
<comment type="cofactor">
    <cofactor evidence="12">
        <name>Zn(2+)</name>
        <dbReference type="ChEBI" id="CHEBI:29105"/>
    </cofactor>
    <text evidence="12">Binds 1 zinc ion per subunit.</text>
</comment>
<evidence type="ECO:0000256" key="6">
    <source>
        <dbReference type="ARBA" id="ARBA00022833"/>
    </source>
</evidence>
<evidence type="ECO:0000313" key="14">
    <source>
        <dbReference type="EMBL" id="OEH78806.1"/>
    </source>
</evidence>
<evidence type="ECO:0000313" key="15">
    <source>
        <dbReference type="Proteomes" id="UP000095192"/>
    </source>
</evidence>
<dbReference type="InParanoid" id="A0A1D3D5V2"/>
<evidence type="ECO:0000256" key="8">
    <source>
        <dbReference type="ARBA" id="ARBA00022884"/>
    </source>
</evidence>
<keyword evidence="10 12" id="KW-0030">Aminoacyl-tRNA synthetase</keyword>
<keyword evidence="12" id="KW-0963">Cytoplasm</keyword>
<dbReference type="GO" id="GO:0070143">
    <property type="term" value="P:mitochondrial alanyl-tRNA aminoacylation"/>
    <property type="evidence" value="ECO:0007669"/>
    <property type="project" value="UniProtKB-UniRule"/>
</dbReference>
<keyword evidence="15" id="KW-1185">Reference proteome</keyword>
<keyword evidence="6 12" id="KW-0862">Zinc</keyword>
<keyword evidence="7 12" id="KW-0067">ATP-binding</keyword>
<dbReference type="SUPFAM" id="SSF50447">
    <property type="entry name" value="Translation proteins"/>
    <property type="match status" value="1"/>
</dbReference>
<evidence type="ECO:0000256" key="5">
    <source>
        <dbReference type="ARBA" id="ARBA00022741"/>
    </source>
</evidence>
<comment type="similarity">
    <text evidence="1">Belongs to the class-II aminoacyl-tRNA synthetase family. Alax-L subfamily.</text>
</comment>
<dbReference type="FunFam" id="3.30.930.10:FF:000011">
    <property type="entry name" value="Alanine--tRNA ligase, cytoplasmic"/>
    <property type="match status" value="1"/>
</dbReference>
<evidence type="ECO:0000256" key="12">
    <source>
        <dbReference type="HAMAP-Rule" id="MF_03133"/>
    </source>
</evidence>
<dbReference type="GO" id="GO:0005524">
    <property type="term" value="F:ATP binding"/>
    <property type="evidence" value="ECO:0007669"/>
    <property type="project" value="UniProtKB-UniRule"/>
</dbReference>
<feature type="binding site" evidence="12">
    <location>
        <position position="798"/>
    </location>
    <ligand>
        <name>Zn(2+)</name>
        <dbReference type="ChEBI" id="CHEBI:29105"/>
    </ligand>
</feature>
<comment type="caution">
    <text evidence="14">The sequence shown here is derived from an EMBL/GenBank/DDBJ whole genome shotgun (WGS) entry which is preliminary data.</text>
</comment>
<dbReference type="InterPro" id="IPR023033">
    <property type="entry name" value="Ala_tRNA_ligase_euk/bac"/>
</dbReference>
<evidence type="ECO:0000256" key="11">
    <source>
        <dbReference type="ARBA" id="ARBA00048300"/>
    </source>
</evidence>
<dbReference type="EC" id="6.1.1.7" evidence="12"/>
<keyword evidence="3 12" id="KW-0436">Ligase</keyword>
<dbReference type="SUPFAM" id="SSF101353">
    <property type="entry name" value="Putative anticodon-binding domain of alanyl-tRNA synthetase (AlaRS)"/>
    <property type="match status" value="1"/>
</dbReference>
<feature type="binding site" evidence="12">
    <location>
        <position position="649"/>
    </location>
    <ligand>
        <name>Zn(2+)</name>
        <dbReference type="ChEBI" id="CHEBI:29105"/>
    </ligand>
</feature>
<evidence type="ECO:0000256" key="3">
    <source>
        <dbReference type="ARBA" id="ARBA00022598"/>
    </source>
</evidence>
<comment type="function">
    <text evidence="12">Catalyzes the attachment of alanine to tRNA(Ala) in a two-step reaction: alanine is first activated by ATP to form Ala-AMP and then transferred to the acceptor end of tRNA(Ala). Also edits incorrectly charged tRNA(Ala) via its editing domain.</text>
</comment>
<dbReference type="SUPFAM" id="SSF55186">
    <property type="entry name" value="ThrRS/AlaRS common domain"/>
    <property type="match status" value="1"/>
</dbReference>
<dbReference type="PROSITE" id="PS50860">
    <property type="entry name" value="AA_TRNA_LIGASE_II_ALA"/>
    <property type="match status" value="1"/>
</dbReference>
<evidence type="ECO:0000256" key="1">
    <source>
        <dbReference type="ARBA" id="ARBA00008429"/>
    </source>
</evidence>
<dbReference type="InterPro" id="IPR018164">
    <property type="entry name" value="Ala-tRNA-synth_IIc_N"/>
</dbReference>
<evidence type="ECO:0000256" key="7">
    <source>
        <dbReference type="ARBA" id="ARBA00022840"/>
    </source>
</evidence>
<dbReference type="HAMAP" id="MF_00036_B">
    <property type="entry name" value="Ala_tRNA_synth_B"/>
    <property type="match status" value="1"/>
</dbReference>
<feature type="binding site" evidence="12">
    <location>
        <position position="802"/>
    </location>
    <ligand>
        <name>Zn(2+)</name>
        <dbReference type="ChEBI" id="CHEBI:29105"/>
    </ligand>
</feature>
<dbReference type="Proteomes" id="UP000095192">
    <property type="component" value="Unassembled WGS sequence"/>
</dbReference>
<dbReference type="GO" id="GO:0002161">
    <property type="term" value="F:aminoacyl-tRNA deacylase activity"/>
    <property type="evidence" value="ECO:0007669"/>
    <property type="project" value="TreeGrafter"/>
</dbReference>
<proteinExistence type="inferred from homology"/>
<keyword evidence="4 12" id="KW-0479">Metal-binding</keyword>
<dbReference type="NCBIfam" id="TIGR00344">
    <property type="entry name" value="alaS"/>
    <property type="match status" value="1"/>
</dbReference>
<feature type="domain" description="Alanyl-transfer RNA synthetases family profile" evidence="13">
    <location>
        <begin position="34"/>
        <end position="841"/>
    </location>
</feature>
<dbReference type="PANTHER" id="PTHR11777">
    <property type="entry name" value="ALANYL-TRNA SYNTHETASE"/>
    <property type="match status" value="1"/>
</dbReference>
<gene>
    <name evidence="14" type="ORF">cyc_01174</name>
</gene>
<dbReference type="FunCoup" id="A0A1D3D5V2">
    <property type="interactions" value="278"/>
</dbReference>
<dbReference type="PANTHER" id="PTHR11777:SF9">
    <property type="entry name" value="ALANINE--TRNA LIGASE, CYTOPLASMIC"/>
    <property type="match status" value="1"/>
</dbReference>
<dbReference type="Pfam" id="PF01411">
    <property type="entry name" value="tRNA-synt_2c"/>
    <property type="match status" value="1"/>
</dbReference>
<dbReference type="SUPFAM" id="SSF55681">
    <property type="entry name" value="Class II aaRS and biotin synthetases"/>
    <property type="match status" value="1"/>
</dbReference>
<dbReference type="InterPro" id="IPR018165">
    <property type="entry name" value="Ala-tRNA-synth_IIc_core"/>
</dbReference>
<evidence type="ECO:0000256" key="9">
    <source>
        <dbReference type="ARBA" id="ARBA00022917"/>
    </source>
</evidence>
<dbReference type="VEuPathDB" id="ToxoDB:LOC34618232"/>
<accession>A0A1D3D5V2</accession>
<dbReference type="PRINTS" id="PR00980">
    <property type="entry name" value="TRNASYNTHALA"/>
</dbReference>
<dbReference type="InterPro" id="IPR045864">
    <property type="entry name" value="aa-tRNA-synth_II/BPL/LPL"/>
</dbReference>
<dbReference type="SMART" id="SM00863">
    <property type="entry name" value="tRNA_SAD"/>
    <property type="match status" value="1"/>
</dbReference>
<dbReference type="EMBL" id="JROU02000612">
    <property type="protein sequence ID" value="OEH78806.1"/>
    <property type="molecule type" value="Genomic_DNA"/>
</dbReference>
<evidence type="ECO:0000256" key="2">
    <source>
        <dbReference type="ARBA" id="ARBA00022555"/>
    </source>
</evidence>
<comment type="catalytic activity">
    <reaction evidence="11 12">
        <text>tRNA(Ala) + L-alanine + ATP = L-alanyl-tRNA(Ala) + AMP + diphosphate</text>
        <dbReference type="Rhea" id="RHEA:12540"/>
        <dbReference type="Rhea" id="RHEA-COMP:9657"/>
        <dbReference type="Rhea" id="RHEA-COMP:9923"/>
        <dbReference type="ChEBI" id="CHEBI:30616"/>
        <dbReference type="ChEBI" id="CHEBI:33019"/>
        <dbReference type="ChEBI" id="CHEBI:57972"/>
        <dbReference type="ChEBI" id="CHEBI:78442"/>
        <dbReference type="ChEBI" id="CHEBI:78497"/>
        <dbReference type="ChEBI" id="CHEBI:456215"/>
        <dbReference type="EC" id="6.1.1.7"/>
    </reaction>
</comment>
<dbReference type="InterPro" id="IPR018162">
    <property type="entry name" value="Ala-tRNA-ligase_IIc_anticod-bd"/>
</dbReference>
<comment type="subcellular location">
    <subcellularLocation>
        <location evidence="12">Mitochondrion</location>
    </subcellularLocation>
    <subcellularLocation>
        <location evidence="12">Cytoplasm</location>
    </subcellularLocation>
</comment>
<dbReference type="FunFam" id="3.30.980.10:FF:000004">
    <property type="entry name" value="Alanine--tRNA ligase, cytoplasmic"/>
    <property type="match status" value="1"/>
</dbReference>
<dbReference type="GO" id="GO:0004813">
    <property type="term" value="F:alanine-tRNA ligase activity"/>
    <property type="evidence" value="ECO:0007669"/>
    <property type="project" value="UniProtKB-UniRule"/>
</dbReference>
<protein>
    <recommendedName>
        <fullName evidence="12">Alanine--tRNA ligase</fullName>
        <ecNumber evidence="12">6.1.1.7</ecNumber>
    </recommendedName>
    <alternativeName>
        <fullName evidence="12">Alanyl-tRNA synthetase</fullName>
        <shortName evidence="12">AlaRS</shortName>
    </alternativeName>
</protein>
<dbReference type="Gene3D" id="3.30.980.10">
    <property type="entry name" value="Threonyl-trna Synthetase, Chain A, domain 2"/>
    <property type="match status" value="1"/>
</dbReference>
<feature type="binding site" evidence="12">
    <location>
        <position position="653"/>
    </location>
    <ligand>
        <name>Zn(2+)</name>
        <dbReference type="ChEBI" id="CHEBI:29105"/>
    </ligand>
</feature>
<keyword evidence="9 12" id="KW-0648">Protein biosynthesis</keyword>
<comment type="subunit">
    <text evidence="12">Monomer.</text>
</comment>
<dbReference type="GO" id="GO:0005739">
    <property type="term" value="C:mitochondrion"/>
    <property type="evidence" value="ECO:0007669"/>
    <property type="project" value="UniProtKB-SubCell"/>
</dbReference>
<dbReference type="AlphaFoldDB" id="A0A1D3D5V2"/>
<dbReference type="InterPro" id="IPR018163">
    <property type="entry name" value="Thr/Ala-tRNA-synth_IIc_edit"/>
</dbReference>
<reference evidence="14 15" key="1">
    <citation type="journal article" date="2016" name="BMC Genomics">
        <title>Comparative genomics reveals Cyclospora cayetanensis possesses coccidia-like metabolism and invasion components but unique surface antigens.</title>
        <authorList>
            <person name="Liu S."/>
            <person name="Wang L."/>
            <person name="Zheng H."/>
            <person name="Xu Z."/>
            <person name="Roellig D.M."/>
            <person name="Li N."/>
            <person name="Frace M.A."/>
            <person name="Tang K."/>
            <person name="Arrowood M.J."/>
            <person name="Moss D.M."/>
            <person name="Zhang L."/>
            <person name="Feng Y."/>
            <person name="Xiao L."/>
        </authorList>
    </citation>
    <scope>NUCLEOTIDE SEQUENCE [LARGE SCALE GENOMIC DNA]</scope>
    <source>
        <strain evidence="14 15">CHN_HEN01</strain>
    </source>
</reference>
<keyword evidence="8 12" id="KW-0694">RNA-binding</keyword>
<evidence type="ECO:0000256" key="10">
    <source>
        <dbReference type="ARBA" id="ARBA00023146"/>
    </source>
</evidence>
<dbReference type="InterPro" id="IPR009000">
    <property type="entry name" value="Transl_B-barrel_sf"/>
</dbReference>
<dbReference type="Pfam" id="PF07973">
    <property type="entry name" value="tRNA_SAD"/>
    <property type="match status" value="1"/>
</dbReference>
<evidence type="ECO:0000256" key="4">
    <source>
        <dbReference type="ARBA" id="ARBA00022723"/>
    </source>
</evidence>
<dbReference type="InterPro" id="IPR012947">
    <property type="entry name" value="tRNA_SAD"/>
</dbReference>
<keyword evidence="12" id="KW-0496">Mitochondrion</keyword>
<dbReference type="GO" id="GO:0000049">
    <property type="term" value="F:tRNA binding"/>
    <property type="evidence" value="ECO:0007669"/>
    <property type="project" value="UniProtKB-KW"/>
</dbReference>
<organism evidence="14 15">
    <name type="scientific">Cyclospora cayetanensis</name>
    <dbReference type="NCBI Taxonomy" id="88456"/>
    <lineage>
        <taxon>Eukaryota</taxon>
        <taxon>Sar</taxon>
        <taxon>Alveolata</taxon>
        <taxon>Apicomplexa</taxon>
        <taxon>Conoidasida</taxon>
        <taxon>Coccidia</taxon>
        <taxon>Eucoccidiorida</taxon>
        <taxon>Eimeriorina</taxon>
        <taxon>Eimeriidae</taxon>
        <taxon>Cyclospora</taxon>
    </lineage>
</organism>
<name>A0A1D3D5V2_9EIME</name>
<dbReference type="InterPro" id="IPR050058">
    <property type="entry name" value="Ala-tRNA_ligase"/>
</dbReference>
<keyword evidence="5 12" id="KW-0547">Nucleotide-binding</keyword>
<dbReference type="VEuPathDB" id="ToxoDB:cyc_01174"/>
<dbReference type="Gene3D" id="2.40.30.130">
    <property type="match status" value="1"/>
</dbReference>
<dbReference type="InterPro" id="IPR002318">
    <property type="entry name" value="Ala-tRNA-lgiase_IIc"/>
</dbReference>
<evidence type="ECO:0000259" key="13">
    <source>
        <dbReference type="PROSITE" id="PS50860"/>
    </source>
</evidence>
<dbReference type="GO" id="GO:0008270">
    <property type="term" value="F:zinc ion binding"/>
    <property type="evidence" value="ECO:0007669"/>
    <property type="project" value="UniProtKB-UniRule"/>
</dbReference>
<keyword evidence="2 12" id="KW-0820">tRNA-binding</keyword>
<comment type="domain">
    <text evidence="12">Consists of three domains; the N-terminal catalytic domain, the editing domain and the C-terminal C-Ala domain. The editing domain removes incorrectly charged amino acids, while the C-Ala domain, along with tRNA(Ala), serves as a bridge to cooperatively bring together the editing and aminoacylation centers thus stimulating deacylation of misacylated tRNAs.</text>
</comment>
<sequence length="1040" mass="114461">MTTTPSSTSITTGGAVQTMEELQAMAEKARAEGWPSSAVREVYISFFELMQHKRYASSPVVPHGDNTLLFINAGMNQFKPVFLGQVDKNSPLGRLRRVVDTQKCIRAGGKHNDLEDVGKDEYHHTFFEMLGNWSFGDYFKDEAIEWAWTLLTEVYKLPKDRLYATYFGGDPKFPSCPPDEKAKAIWLKYLPAERVLPFGAKENFWEMADVGPCGPCTEIHFDRIGGRDAASLVNEDDPSVLEIWNLVFMQFNRENSQTLTPLPAPCVDTGMGLERLVSVLQQKKSNYDTDLFLPLFERIHSFNPKLPPYQGKVGAADKDKIDMAYRVLADHIRCLSVAITDGAEPSNEGRGYVLRRILRRAIRFAKQTLQLPDKSFPQLVSCVCSSLGAVFPELIRRQEKVEQILSREEQQFAKTLDKASPEPRPANLGVERFKKVVASLSPGSKFPGAEAFTLYTTYGFPLDLTELMAEEEGRAVDVEEFKKRFEEHRAASENANFKALGGASVCRLPPDQHHKLELEGVPPTNDSFKYKWNIAQKFYDAATETFPPCTCKVYAIWNGSNFMDSAFEDGTVVGLVLDRTPFYAEQGGQLGDEGILQSGTVRFKVRDTQKSGSYVLHIGSIFGSGTLKVGEELVPRVNYGRRFGLAQHHTATHLLGVALKQVLLQDGEGKKEPGKPCKANDKIVNGEANADKRTIKQKGSLVEEKRLRFDFDWDAPLTNQQLEAIELHVQRALAGSLPVSTAVLPLKSALTLPSLCAVFGEVYPDPVRVVTIGPDTEEILKIRETQGEDKVNTSVELCGGTHLSSAAQLEDFVIISEESIAKGVRRIVAVAGEAAVNARNELRDVCLSLANLECASPASSLFEKEVQQAKSFVEANKTLPLLGRRRLLAELDHKQKLGLELGKFRAKELLRVAKSLGQGAAEAAKAKKFVVINMTQLQGDGKALDEAAKASFTFEALQAAAPTTPFLLLTGLESRGTSCICFSPKESPLVSSQWLNAALKELGGKGGGKERSVGAAKDGTEKGLEKATRAAVLFAEAALE</sequence>